<keyword evidence="1" id="KW-1133">Transmembrane helix</keyword>
<name>A0A8B6C906_MYTGA</name>
<evidence type="ECO:0000313" key="3">
    <source>
        <dbReference type="Proteomes" id="UP000596742"/>
    </source>
</evidence>
<dbReference type="Proteomes" id="UP000596742">
    <property type="component" value="Unassembled WGS sequence"/>
</dbReference>
<dbReference type="AlphaFoldDB" id="A0A8B6C906"/>
<feature type="transmembrane region" description="Helical" evidence="1">
    <location>
        <begin position="43"/>
        <end position="62"/>
    </location>
</feature>
<keyword evidence="3" id="KW-1185">Reference proteome</keyword>
<sequence>MFEIDSWKAPIRTKLQQAVGLVSGAIFLLMVSVVTHSLSKQKLFAVISKLCALGTGIAGGYLSMSSTREYVKGIPDYISLAASGDYFAEKEEMQIGYSLAKYGAVITLIGCGLIVADIALYMPFGKGKWIWKIKTDVIPDTMEH</sequence>
<evidence type="ECO:0000313" key="2">
    <source>
        <dbReference type="EMBL" id="VDI02113.1"/>
    </source>
</evidence>
<keyword evidence="1" id="KW-0812">Transmembrane</keyword>
<feature type="transmembrane region" description="Helical" evidence="1">
    <location>
        <begin position="15"/>
        <end position="36"/>
    </location>
</feature>
<keyword evidence="1" id="KW-0472">Membrane</keyword>
<proteinExistence type="predicted"/>
<accession>A0A8B6C906</accession>
<gene>
    <name evidence="2" type="ORF">MGAL_10B072282</name>
</gene>
<comment type="caution">
    <text evidence="2">The sequence shown here is derived from an EMBL/GenBank/DDBJ whole genome shotgun (WGS) entry which is preliminary data.</text>
</comment>
<feature type="transmembrane region" description="Helical" evidence="1">
    <location>
        <begin position="102"/>
        <end position="124"/>
    </location>
</feature>
<organism evidence="2 3">
    <name type="scientific">Mytilus galloprovincialis</name>
    <name type="common">Mediterranean mussel</name>
    <dbReference type="NCBI Taxonomy" id="29158"/>
    <lineage>
        <taxon>Eukaryota</taxon>
        <taxon>Metazoa</taxon>
        <taxon>Spiralia</taxon>
        <taxon>Lophotrochozoa</taxon>
        <taxon>Mollusca</taxon>
        <taxon>Bivalvia</taxon>
        <taxon>Autobranchia</taxon>
        <taxon>Pteriomorphia</taxon>
        <taxon>Mytilida</taxon>
        <taxon>Mytiloidea</taxon>
        <taxon>Mytilidae</taxon>
        <taxon>Mytilinae</taxon>
        <taxon>Mytilus</taxon>
    </lineage>
</organism>
<dbReference type="EMBL" id="UYJE01001435">
    <property type="protein sequence ID" value="VDI02113.1"/>
    <property type="molecule type" value="Genomic_DNA"/>
</dbReference>
<evidence type="ECO:0000256" key="1">
    <source>
        <dbReference type="SAM" id="Phobius"/>
    </source>
</evidence>
<reference evidence="2" key="1">
    <citation type="submission" date="2018-11" db="EMBL/GenBank/DDBJ databases">
        <authorList>
            <person name="Alioto T."/>
            <person name="Alioto T."/>
        </authorList>
    </citation>
    <scope>NUCLEOTIDE SEQUENCE</scope>
</reference>
<protein>
    <submittedName>
        <fullName evidence="2">Uncharacterized protein</fullName>
    </submittedName>
</protein>